<keyword evidence="4" id="KW-1185">Reference proteome</keyword>
<evidence type="ECO:0008006" key="5">
    <source>
        <dbReference type="Google" id="ProtNLM"/>
    </source>
</evidence>
<gene>
    <name evidence="3" type="ORF">ACHAW5_007667</name>
</gene>
<keyword evidence="2" id="KW-1133">Transmembrane helix</keyword>
<dbReference type="Proteomes" id="UP001530315">
    <property type="component" value="Unassembled WGS sequence"/>
</dbReference>
<dbReference type="EMBL" id="JALLAZ020001705">
    <property type="protein sequence ID" value="KAL3767407.1"/>
    <property type="molecule type" value="Genomic_DNA"/>
</dbReference>
<dbReference type="Gene3D" id="2.40.160.200">
    <property type="entry name" value="LURP1-related"/>
    <property type="match status" value="1"/>
</dbReference>
<dbReference type="InterPro" id="IPR038595">
    <property type="entry name" value="LOR_sf"/>
</dbReference>
<evidence type="ECO:0000313" key="3">
    <source>
        <dbReference type="EMBL" id="KAL3767407.1"/>
    </source>
</evidence>
<reference evidence="3 4" key="1">
    <citation type="submission" date="2024-10" db="EMBL/GenBank/DDBJ databases">
        <title>Updated reference genomes for cyclostephanoid diatoms.</title>
        <authorList>
            <person name="Roberts W.R."/>
            <person name="Alverson A.J."/>
        </authorList>
    </citation>
    <scope>NUCLEOTIDE SEQUENCE [LARGE SCALE GENOMIC DNA]</scope>
    <source>
        <strain evidence="3 4">AJA276-08</strain>
    </source>
</reference>
<dbReference type="AlphaFoldDB" id="A0ABD3MYQ3"/>
<keyword evidence="2" id="KW-0812">Transmembrane</keyword>
<dbReference type="InterPro" id="IPR007612">
    <property type="entry name" value="LOR"/>
</dbReference>
<evidence type="ECO:0000256" key="2">
    <source>
        <dbReference type="SAM" id="Phobius"/>
    </source>
</evidence>
<keyword evidence="2" id="KW-0472">Membrane</keyword>
<dbReference type="Pfam" id="PF04525">
    <property type="entry name" value="LOR"/>
    <property type="match status" value="1"/>
</dbReference>
<organism evidence="3 4">
    <name type="scientific">Stephanodiscus triporus</name>
    <dbReference type="NCBI Taxonomy" id="2934178"/>
    <lineage>
        <taxon>Eukaryota</taxon>
        <taxon>Sar</taxon>
        <taxon>Stramenopiles</taxon>
        <taxon>Ochrophyta</taxon>
        <taxon>Bacillariophyta</taxon>
        <taxon>Coscinodiscophyceae</taxon>
        <taxon>Thalassiosirophycidae</taxon>
        <taxon>Stephanodiscales</taxon>
        <taxon>Stephanodiscaceae</taxon>
        <taxon>Stephanodiscus</taxon>
    </lineage>
</organism>
<name>A0ABD3MYQ3_9STRA</name>
<proteinExistence type="inferred from homology"/>
<comment type="caution">
    <text evidence="3">The sequence shown here is derived from an EMBL/GenBank/DDBJ whole genome shotgun (WGS) entry which is preliminary data.</text>
</comment>
<evidence type="ECO:0000256" key="1">
    <source>
        <dbReference type="ARBA" id="ARBA00005437"/>
    </source>
</evidence>
<dbReference type="InterPro" id="IPR025659">
    <property type="entry name" value="Tubby-like_C"/>
</dbReference>
<sequence>MERTNTNKPTRRTTPCFPRLIPLLISFALTSNDSILSFGVVVSAFAPHHPTRNVLLRGSSRCSSSNLYGLLDSLGGVFSGPKLEAEKNLPYDPPFSSDLSISDYVRTFAIRERPISFTGEDFDIIDITGDKQTDFVRVRGAMLHLPGKDKMILSSSSTGEKSVIMDRVMIAATPSYNLIRASDGTKIGWMEKKLISFTDSFDVYMEGKGGFGFTGLFKPTPAYRIEGDFLDRNFIFKNEEGAIVARANVDGWVQLDMMNHYQVQIGEGMDALLVLACVCCIDEEFDEEHQKRKEERQRKD</sequence>
<protein>
    <recommendedName>
        <fullName evidence="5">Phospholipid scramblase</fullName>
    </recommendedName>
</protein>
<dbReference type="SUPFAM" id="SSF54518">
    <property type="entry name" value="Tubby C-terminal domain-like"/>
    <property type="match status" value="1"/>
</dbReference>
<accession>A0ABD3MYQ3</accession>
<feature type="transmembrane region" description="Helical" evidence="2">
    <location>
        <begin position="20"/>
        <end position="46"/>
    </location>
</feature>
<evidence type="ECO:0000313" key="4">
    <source>
        <dbReference type="Proteomes" id="UP001530315"/>
    </source>
</evidence>
<comment type="similarity">
    <text evidence="1">Belongs to the LOR family.</text>
</comment>